<sequence>MTTKGPVPMARMNLNEVAPEMYKAWFEVERAIHRSPLDPVVRELVKIRVSQMNGCVFCIDLHTTDARLAGETEKRIYQLNAWRESALYTPAERAALAYAEATTRLTEHGVSDEIWDEVVKHFDEQALAGLVAVTAMINLWNRLGVPLRKRPEPVQG</sequence>
<dbReference type="InterPro" id="IPR004675">
    <property type="entry name" value="AhpD_core"/>
</dbReference>
<keyword evidence="3" id="KW-1185">Reference proteome</keyword>
<dbReference type="InterPro" id="IPR003779">
    <property type="entry name" value="CMD-like"/>
</dbReference>
<name>A0A6G9YN64_9NOCA</name>
<dbReference type="SUPFAM" id="SSF69118">
    <property type="entry name" value="AhpD-like"/>
    <property type="match status" value="1"/>
</dbReference>
<dbReference type="AlphaFoldDB" id="A0A6G9YN64"/>
<dbReference type="NCBIfam" id="TIGR00778">
    <property type="entry name" value="ahpD_dom"/>
    <property type="match status" value="1"/>
</dbReference>
<dbReference type="EMBL" id="CP046172">
    <property type="protein sequence ID" value="QIS14638.1"/>
    <property type="molecule type" value="Genomic_DNA"/>
</dbReference>
<dbReference type="InterPro" id="IPR029032">
    <property type="entry name" value="AhpD-like"/>
</dbReference>
<protein>
    <submittedName>
        <fullName evidence="2">Carboxymuconolactone decarboxylase family protein</fullName>
    </submittedName>
</protein>
<dbReference type="Proteomes" id="UP000503540">
    <property type="component" value="Chromosome"/>
</dbReference>
<dbReference type="Pfam" id="PF02627">
    <property type="entry name" value="CMD"/>
    <property type="match status" value="1"/>
</dbReference>
<evidence type="ECO:0000313" key="3">
    <source>
        <dbReference type="Proteomes" id="UP000503540"/>
    </source>
</evidence>
<dbReference type="Gene3D" id="1.20.1290.10">
    <property type="entry name" value="AhpD-like"/>
    <property type="match status" value="1"/>
</dbReference>
<organism evidence="2 3">
    <name type="scientific">Nocardia arthritidis</name>
    <dbReference type="NCBI Taxonomy" id="228602"/>
    <lineage>
        <taxon>Bacteria</taxon>
        <taxon>Bacillati</taxon>
        <taxon>Actinomycetota</taxon>
        <taxon>Actinomycetes</taxon>
        <taxon>Mycobacteriales</taxon>
        <taxon>Nocardiaceae</taxon>
        <taxon>Nocardia</taxon>
    </lineage>
</organism>
<evidence type="ECO:0000259" key="1">
    <source>
        <dbReference type="Pfam" id="PF02627"/>
    </source>
</evidence>
<dbReference type="PANTHER" id="PTHR34846">
    <property type="entry name" value="4-CARBOXYMUCONOLACTONE DECARBOXYLASE FAMILY PROTEIN (AFU_ORTHOLOGUE AFUA_6G11590)"/>
    <property type="match status" value="1"/>
</dbReference>
<dbReference type="GO" id="GO:0051920">
    <property type="term" value="F:peroxiredoxin activity"/>
    <property type="evidence" value="ECO:0007669"/>
    <property type="project" value="InterPro"/>
</dbReference>
<evidence type="ECO:0000313" key="2">
    <source>
        <dbReference type="EMBL" id="QIS14638.1"/>
    </source>
</evidence>
<feature type="domain" description="Carboxymuconolactone decarboxylase-like" evidence="1">
    <location>
        <begin position="19"/>
        <end position="101"/>
    </location>
</feature>
<gene>
    <name evidence="2" type="ORF">F5544_34015</name>
</gene>
<dbReference type="PANTHER" id="PTHR34846:SF10">
    <property type="entry name" value="CYTOPLASMIC PROTEIN"/>
    <property type="match status" value="1"/>
</dbReference>
<reference evidence="2 3" key="1">
    <citation type="journal article" date="2019" name="ACS Chem. Biol.">
        <title>Identification and Mobilization of a Cryptic Antibiotic Biosynthesis Gene Locus from a Human-Pathogenic Nocardia Isolate.</title>
        <authorList>
            <person name="Herisse M."/>
            <person name="Ishida K."/>
            <person name="Porter J.L."/>
            <person name="Howden B."/>
            <person name="Hertweck C."/>
            <person name="Stinear T.P."/>
            <person name="Pidot S.J."/>
        </authorList>
    </citation>
    <scope>NUCLEOTIDE SEQUENCE [LARGE SCALE GENOMIC DNA]</scope>
    <source>
        <strain evidence="2 3">AUSMDU00012717</strain>
    </source>
</reference>
<proteinExistence type="predicted"/>
<dbReference type="KEGG" id="nah:F5544_34015"/>
<accession>A0A6G9YN64</accession>